<evidence type="ECO:0000313" key="3">
    <source>
        <dbReference type="Proteomes" id="UP000294914"/>
    </source>
</evidence>
<dbReference type="SUPFAM" id="SSF81296">
    <property type="entry name" value="E set domains"/>
    <property type="match status" value="1"/>
</dbReference>
<reference evidence="2 3" key="1">
    <citation type="submission" date="2019-03" db="EMBL/GenBank/DDBJ databases">
        <title>Genomic Encyclopedia of Type Strains, Phase IV (KMG-IV): sequencing the most valuable type-strain genomes for metagenomic binning, comparative biology and taxonomic classification.</title>
        <authorList>
            <person name="Goeker M."/>
        </authorList>
    </citation>
    <scope>NUCLEOTIDE SEQUENCE [LARGE SCALE GENOMIC DNA]</scope>
    <source>
        <strain evidence="2 3">DSM 16326</strain>
    </source>
</reference>
<dbReference type="NCBIfam" id="TIGR04490">
    <property type="entry name" value="SoxZ_true"/>
    <property type="match status" value="1"/>
</dbReference>
<accession>A0A4R8IVF5</accession>
<dbReference type="Pfam" id="PF08770">
    <property type="entry name" value="SoxZ"/>
    <property type="match status" value="1"/>
</dbReference>
<dbReference type="EMBL" id="SOQX01000003">
    <property type="protein sequence ID" value="TDY01679.1"/>
    <property type="molecule type" value="Genomic_DNA"/>
</dbReference>
<evidence type="ECO:0000313" key="2">
    <source>
        <dbReference type="EMBL" id="TDY01679.1"/>
    </source>
</evidence>
<proteinExistence type="predicted"/>
<gene>
    <name evidence="2" type="ORF">EDC23_1569</name>
</gene>
<sequence length="104" mass="11434">MAKSIRARATLKGDTVTVKSLITHVMETGLRKDEKTGDKIPAHYIQEVTCEHNGKEVVLAQWGPAVSKNPYLSYEFTGGKSGDDVSISWVDNKGEKDSLTVQIK</sequence>
<dbReference type="InterPro" id="IPR014880">
    <property type="entry name" value="SoxZ_dom"/>
</dbReference>
<dbReference type="InterPro" id="IPR013783">
    <property type="entry name" value="Ig-like_fold"/>
</dbReference>
<feature type="domain" description="Sulphur oxidation protein SoxZ" evidence="1">
    <location>
        <begin position="6"/>
        <end position="100"/>
    </location>
</feature>
<dbReference type="InterPro" id="IPR014756">
    <property type="entry name" value="Ig_E-set"/>
</dbReference>
<evidence type="ECO:0000259" key="1">
    <source>
        <dbReference type="Pfam" id="PF08770"/>
    </source>
</evidence>
<name>A0A4R8IVF5_9GAMM</name>
<dbReference type="OrthoDB" id="9795530at2"/>
<dbReference type="AlphaFoldDB" id="A0A4R8IVF5"/>
<organism evidence="2 3">
    <name type="scientific">Thiohalophilus thiocyanatoxydans</name>
    <dbReference type="NCBI Taxonomy" id="381308"/>
    <lineage>
        <taxon>Bacteria</taxon>
        <taxon>Pseudomonadati</taxon>
        <taxon>Pseudomonadota</taxon>
        <taxon>Gammaproteobacteria</taxon>
        <taxon>Thiohalomonadales</taxon>
        <taxon>Thiohalophilaceae</taxon>
        <taxon>Thiohalophilus</taxon>
    </lineage>
</organism>
<comment type="caution">
    <text evidence="2">The sequence shown here is derived from an EMBL/GenBank/DDBJ whole genome shotgun (WGS) entry which is preliminary data.</text>
</comment>
<dbReference type="Proteomes" id="UP000294914">
    <property type="component" value="Unassembled WGS sequence"/>
</dbReference>
<keyword evidence="3" id="KW-1185">Reference proteome</keyword>
<dbReference type="InterPro" id="IPR030995">
    <property type="entry name" value="SoxZ"/>
</dbReference>
<dbReference type="RefSeq" id="WP_134083019.1">
    <property type="nucleotide sequence ID" value="NZ_SOQX01000003.1"/>
</dbReference>
<dbReference type="Gene3D" id="2.60.40.10">
    <property type="entry name" value="Immunoglobulins"/>
    <property type="match status" value="1"/>
</dbReference>
<protein>
    <submittedName>
        <fullName evidence="2">Sulfur compound chelating protein SoxZ</fullName>
    </submittedName>
</protein>